<dbReference type="Proteomes" id="UP000494120">
    <property type="component" value="Unassembled WGS sequence"/>
</dbReference>
<comment type="caution">
    <text evidence="2">The sequence shown here is derived from an EMBL/GenBank/DDBJ whole genome shotgun (WGS) entry which is preliminary data.</text>
</comment>
<evidence type="ECO:0000313" key="2">
    <source>
        <dbReference type="EMBL" id="VWC89649.1"/>
    </source>
</evidence>
<sequence>MNLGNLSPNTQKMLIGAVLFGAWAYLVYTGKADASSFVDYIKDGLIGLGLYHTLKPSQATPPAQ</sequence>
<gene>
    <name evidence="2" type="ORF">BLA17378_04478</name>
</gene>
<evidence type="ECO:0000256" key="1">
    <source>
        <dbReference type="SAM" id="Phobius"/>
    </source>
</evidence>
<keyword evidence="1" id="KW-0812">Transmembrane</keyword>
<keyword evidence="1" id="KW-0472">Membrane</keyword>
<dbReference type="RefSeq" id="WP_174958530.1">
    <property type="nucleotide sequence ID" value="NZ_CABVQG010000016.1"/>
</dbReference>
<protein>
    <recommendedName>
        <fullName evidence="4">TMhelix containing protein</fullName>
    </recommendedName>
</protein>
<evidence type="ECO:0008006" key="4">
    <source>
        <dbReference type="Google" id="ProtNLM"/>
    </source>
</evidence>
<organism evidence="2 3">
    <name type="scientific">Burkholderia aenigmatica</name>
    <dbReference type="NCBI Taxonomy" id="2015348"/>
    <lineage>
        <taxon>Bacteria</taxon>
        <taxon>Pseudomonadati</taxon>
        <taxon>Pseudomonadota</taxon>
        <taxon>Betaproteobacteria</taxon>
        <taxon>Burkholderiales</taxon>
        <taxon>Burkholderiaceae</taxon>
        <taxon>Burkholderia</taxon>
        <taxon>Burkholderia cepacia complex</taxon>
    </lineage>
</organism>
<evidence type="ECO:0000313" key="3">
    <source>
        <dbReference type="Proteomes" id="UP000494120"/>
    </source>
</evidence>
<keyword evidence="3" id="KW-1185">Reference proteome</keyword>
<accession>A0ABY6Y0C3</accession>
<feature type="transmembrane region" description="Helical" evidence="1">
    <location>
        <begin position="12"/>
        <end position="28"/>
    </location>
</feature>
<keyword evidence="1" id="KW-1133">Transmembrane helix</keyword>
<name>A0ABY6Y0C3_9BURK</name>
<dbReference type="EMBL" id="CABVQG010000016">
    <property type="protein sequence ID" value="VWC89649.1"/>
    <property type="molecule type" value="Genomic_DNA"/>
</dbReference>
<proteinExistence type="predicted"/>
<reference evidence="2 3" key="1">
    <citation type="submission" date="2019-09" db="EMBL/GenBank/DDBJ databases">
        <authorList>
            <person name="Depoorter E."/>
        </authorList>
    </citation>
    <scope>NUCLEOTIDE SEQUENCE [LARGE SCALE GENOMIC DNA]</scope>
    <source>
        <strain evidence="2 3">R-17378</strain>
    </source>
</reference>